<evidence type="ECO:0000313" key="2">
    <source>
        <dbReference type="Proteomes" id="UP001055811"/>
    </source>
</evidence>
<gene>
    <name evidence="1" type="ORF">L2E82_22832</name>
</gene>
<organism evidence="1 2">
    <name type="scientific">Cichorium intybus</name>
    <name type="common">Chicory</name>
    <dbReference type="NCBI Taxonomy" id="13427"/>
    <lineage>
        <taxon>Eukaryota</taxon>
        <taxon>Viridiplantae</taxon>
        <taxon>Streptophyta</taxon>
        <taxon>Embryophyta</taxon>
        <taxon>Tracheophyta</taxon>
        <taxon>Spermatophyta</taxon>
        <taxon>Magnoliopsida</taxon>
        <taxon>eudicotyledons</taxon>
        <taxon>Gunneridae</taxon>
        <taxon>Pentapetalae</taxon>
        <taxon>asterids</taxon>
        <taxon>campanulids</taxon>
        <taxon>Asterales</taxon>
        <taxon>Asteraceae</taxon>
        <taxon>Cichorioideae</taxon>
        <taxon>Cichorieae</taxon>
        <taxon>Cichoriinae</taxon>
        <taxon>Cichorium</taxon>
    </lineage>
</organism>
<dbReference type="EMBL" id="CM042012">
    <property type="protein sequence ID" value="KAI3751741.1"/>
    <property type="molecule type" value="Genomic_DNA"/>
</dbReference>
<dbReference type="Proteomes" id="UP001055811">
    <property type="component" value="Linkage Group LG04"/>
</dbReference>
<keyword evidence="2" id="KW-1185">Reference proteome</keyword>
<protein>
    <submittedName>
        <fullName evidence="1">Uncharacterized protein</fullName>
    </submittedName>
</protein>
<reference evidence="1 2" key="2">
    <citation type="journal article" date="2022" name="Mol. Ecol. Resour.">
        <title>The genomes of chicory, endive, great burdock and yacon provide insights into Asteraceae paleo-polyploidization history and plant inulin production.</title>
        <authorList>
            <person name="Fan W."/>
            <person name="Wang S."/>
            <person name="Wang H."/>
            <person name="Wang A."/>
            <person name="Jiang F."/>
            <person name="Liu H."/>
            <person name="Zhao H."/>
            <person name="Xu D."/>
            <person name="Zhang Y."/>
        </authorList>
    </citation>
    <scope>NUCLEOTIDE SEQUENCE [LARGE SCALE GENOMIC DNA]</scope>
    <source>
        <strain evidence="2">cv. Punajuju</strain>
        <tissue evidence="1">Leaves</tissue>
    </source>
</reference>
<proteinExistence type="predicted"/>
<evidence type="ECO:0000313" key="1">
    <source>
        <dbReference type="EMBL" id="KAI3751741.1"/>
    </source>
</evidence>
<comment type="caution">
    <text evidence="1">The sequence shown here is derived from an EMBL/GenBank/DDBJ whole genome shotgun (WGS) entry which is preliminary data.</text>
</comment>
<name>A0ACB9DZ25_CICIN</name>
<sequence>MAKEEAKFSDDFEGGDSSVQKKMKREAILSSSEKAPAVMKISEKQKDWILFGKLGGGYKKDGGLKKRNRGKKSKSKSKAKAKAKAVGSKTDPSKEEDEVEKILDMKSALSDLRSRIKNECKRDRHKEFLEEAKMTVIRVDLYDPQSKEESDESYDYPRHFYCCQKPGSWFPSESELESDSDSIP</sequence>
<accession>A0ACB9DZ25</accession>
<reference evidence="2" key="1">
    <citation type="journal article" date="2022" name="Mol. Ecol. Resour.">
        <title>The genomes of chicory, endive, great burdock and yacon provide insights into Asteraceae palaeo-polyploidization history and plant inulin production.</title>
        <authorList>
            <person name="Fan W."/>
            <person name="Wang S."/>
            <person name="Wang H."/>
            <person name="Wang A."/>
            <person name="Jiang F."/>
            <person name="Liu H."/>
            <person name="Zhao H."/>
            <person name="Xu D."/>
            <person name="Zhang Y."/>
        </authorList>
    </citation>
    <scope>NUCLEOTIDE SEQUENCE [LARGE SCALE GENOMIC DNA]</scope>
    <source>
        <strain evidence="2">cv. Punajuju</strain>
    </source>
</reference>